<name>A0A167GL36_CALVF</name>
<reference evidence="3 4" key="1">
    <citation type="journal article" date="2016" name="Mol. Biol. Evol.">
        <title>Comparative Genomics of Early-Diverging Mushroom-Forming Fungi Provides Insights into the Origins of Lignocellulose Decay Capabilities.</title>
        <authorList>
            <person name="Nagy L.G."/>
            <person name="Riley R."/>
            <person name="Tritt A."/>
            <person name="Adam C."/>
            <person name="Daum C."/>
            <person name="Floudas D."/>
            <person name="Sun H."/>
            <person name="Yadav J.S."/>
            <person name="Pangilinan J."/>
            <person name="Larsson K.H."/>
            <person name="Matsuura K."/>
            <person name="Barry K."/>
            <person name="Labutti K."/>
            <person name="Kuo R."/>
            <person name="Ohm R.A."/>
            <person name="Bhattacharya S.S."/>
            <person name="Shirouzu T."/>
            <person name="Yoshinaga Y."/>
            <person name="Martin F.M."/>
            <person name="Grigoriev I.V."/>
            <person name="Hibbett D.S."/>
        </authorList>
    </citation>
    <scope>NUCLEOTIDE SEQUENCE [LARGE SCALE GENOMIC DNA]</scope>
    <source>
        <strain evidence="3 4">TUFC12733</strain>
    </source>
</reference>
<evidence type="ECO:0000259" key="2">
    <source>
        <dbReference type="Pfam" id="PF25534"/>
    </source>
</evidence>
<feature type="compositionally biased region" description="Low complexity" evidence="1">
    <location>
        <begin position="209"/>
        <end position="232"/>
    </location>
</feature>
<dbReference type="AlphaFoldDB" id="A0A167GL36"/>
<dbReference type="PANTHER" id="PTHR36223">
    <property type="entry name" value="BETA-LACTAMASE-TYPE TRANSPEPTIDASE FOLD DOMAIN CONTAINING PROTEIN"/>
    <property type="match status" value="1"/>
</dbReference>
<dbReference type="InterPro" id="IPR057678">
    <property type="entry name" value="DUF7918"/>
</dbReference>
<evidence type="ECO:0000313" key="3">
    <source>
        <dbReference type="EMBL" id="KZO90670.1"/>
    </source>
</evidence>
<evidence type="ECO:0000313" key="4">
    <source>
        <dbReference type="Proteomes" id="UP000076738"/>
    </source>
</evidence>
<proteinExistence type="predicted"/>
<protein>
    <recommendedName>
        <fullName evidence="2">DUF7918 domain-containing protein</fullName>
    </recommendedName>
</protein>
<keyword evidence="4" id="KW-1185">Reference proteome</keyword>
<evidence type="ECO:0000256" key="1">
    <source>
        <dbReference type="SAM" id="MobiDB-lite"/>
    </source>
</evidence>
<feature type="region of interest" description="Disordered" evidence="1">
    <location>
        <begin position="204"/>
        <end position="238"/>
    </location>
</feature>
<dbReference type="Proteomes" id="UP000076738">
    <property type="component" value="Unassembled WGS sequence"/>
</dbReference>
<organism evidence="3 4">
    <name type="scientific">Calocera viscosa (strain TUFC12733)</name>
    <dbReference type="NCBI Taxonomy" id="1330018"/>
    <lineage>
        <taxon>Eukaryota</taxon>
        <taxon>Fungi</taxon>
        <taxon>Dikarya</taxon>
        <taxon>Basidiomycota</taxon>
        <taxon>Agaricomycotina</taxon>
        <taxon>Dacrymycetes</taxon>
        <taxon>Dacrymycetales</taxon>
        <taxon>Dacrymycetaceae</taxon>
        <taxon>Calocera</taxon>
    </lineage>
</organism>
<dbReference type="EMBL" id="KV417336">
    <property type="protein sequence ID" value="KZO90670.1"/>
    <property type="molecule type" value="Genomic_DNA"/>
</dbReference>
<feature type="domain" description="DUF7918" evidence="2">
    <location>
        <begin position="9"/>
        <end position="200"/>
    </location>
</feature>
<dbReference type="OrthoDB" id="3364132at2759"/>
<accession>A0A167GL36</accession>
<sequence length="254" mass="28900">MPSLRHFRAYIMADGEKLPEYKVQLENNGNTVRCWVPSVVGQEFSIHWNDTARVSETAGYVYVDGEHVGGRFIRPSDHDGHVFLESRPLDAYTTATFKFGSMVLTDEENEVEAANVVQELGSIRIMIKEGTIGGMYNHEYREVAQKPVNERMKKVGGHRVVLGKQRSAPQTWRQFHPFKTEPMTFIFQYTSADFLKASNIAQAPGYEPSRSSRSSCSTRSSCSSRSSRSSASYKEHCQERGYWVQRPRFVGRGR</sequence>
<gene>
    <name evidence="3" type="ORF">CALVIDRAFT_387316</name>
</gene>
<dbReference type="STRING" id="1330018.A0A167GL36"/>
<dbReference type="Pfam" id="PF25534">
    <property type="entry name" value="DUF7918"/>
    <property type="match status" value="1"/>
</dbReference>
<dbReference type="PANTHER" id="PTHR36223:SF1">
    <property type="entry name" value="TRANSCRIPTION ELONGATION FACTOR EAF N-TERMINAL DOMAIN-CONTAINING PROTEIN"/>
    <property type="match status" value="1"/>
</dbReference>